<dbReference type="InterPro" id="IPR056941">
    <property type="entry name" value="Mrh-like"/>
</dbReference>
<evidence type="ECO:0000313" key="1">
    <source>
        <dbReference type="EMBL" id="AHJ86874.1"/>
    </source>
</evidence>
<organism evidence="1 2">
    <name type="scientific">Salmonella phage STP4-a</name>
    <dbReference type="NCBI Taxonomy" id="1445860"/>
    <lineage>
        <taxon>Viruses</taxon>
        <taxon>Duplodnaviria</taxon>
        <taxon>Heunggongvirae</taxon>
        <taxon>Uroviricota</taxon>
        <taxon>Caudoviricetes</taxon>
        <taxon>Pantevenvirales</taxon>
        <taxon>Straboviridae</taxon>
        <taxon>Tevenvirinae</taxon>
        <taxon>Gelderlandvirus</taxon>
        <taxon>Gelderlandvirus stp4a</taxon>
    </lineage>
</organism>
<gene>
    <name evidence="1" type="ORF">STP4a_018</name>
</gene>
<keyword evidence="2" id="KW-1185">Reference proteome</keyword>
<accession>A0A0B4L961</accession>
<dbReference type="GeneID" id="23681037"/>
<reference evidence="1" key="1">
    <citation type="submission" date="2015-06" db="EMBL/GenBank/DDBJ databases">
        <title>Genomic characterization of STP4-a, a novel T4 virulent phage infecting Salmonella.</title>
        <authorList>
            <person name="Li M."/>
            <person name="Wang J."/>
            <person name="Lin H."/>
            <person name="Han F."/>
        </authorList>
    </citation>
    <scope>NUCLEOTIDE SEQUENCE [LARGE SCALE GENOMIC DNA]</scope>
</reference>
<dbReference type="EMBL" id="KJ000058">
    <property type="protein sequence ID" value="AHJ86874.1"/>
    <property type="molecule type" value="Genomic_DNA"/>
</dbReference>
<sequence length="161" mass="19175">MKNMKTKSFVVKFYKRTNRRVEETREKFEVVLTQYGEPAPFSNEHYNNLEKQFMKMRIPENALLEIIHDCNIDKCENSPFGMVETLLSQKYIFPEFNFSEALCHTDGYGTKIFKKFIVNTPEHIVELEKFIWHHFNDTGIRRNGFEEKTMSVTAVKYIRGM</sequence>
<evidence type="ECO:0000313" key="2">
    <source>
        <dbReference type="Proteomes" id="UP000032000"/>
    </source>
</evidence>
<dbReference type="KEGG" id="vg:23681037"/>
<dbReference type="Proteomes" id="UP000032000">
    <property type="component" value="Segment"/>
</dbReference>
<dbReference type="Pfam" id="PF24070">
    <property type="entry name" value="T4_MRH"/>
    <property type="match status" value="1"/>
</dbReference>
<dbReference type="RefSeq" id="YP_009126227.1">
    <property type="nucleotide sequence ID" value="NC_026607.2"/>
</dbReference>
<protein>
    <submittedName>
        <fullName evidence="1">Uncharacterized protein</fullName>
    </submittedName>
</protein>
<proteinExistence type="predicted"/>
<name>A0A0B4L961_9CAUD</name>